<dbReference type="PANTHER" id="PTHR46295">
    <property type="entry name" value="ENDOPLASMIC RETICULUM RESIDENT PROTEIN 44"/>
    <property type="match status" value="1"/>
</dbReference>
<dbReference type="InterPro" id="IPR052643">
    <property type="entry name" value="ERP44"/>
</dbReference>
<organism evidence="2 3">
    <name type="scientific">Ditylenchus dipsaci</name>
    <dbReference type="NCBI Taxonomy" id="166011"/>
    <lineage>
        <taxon>Eukaryota</taxon>
        <taxon>Metazoa</taxon>
        <taxon>Ecdysozoa</taxon>
        <taxon>Nematoda</taxon>
        <taxon>Chromadorea</taxon>
        <taxon>Rhabditida</taxon>
        <taxon>Tylenchina</taxon>
        <taxon>Tylenchomorpha</taxon>
        <taxon>Sphaerularioidea</taxon>
        <taxon>Anguinidae</taxon>
        <taxon>Anguininae</taxon>
        <taxon>Ditylenchus</taxon>
    </lineage>
</organism>
<protein>
    <submittedName>
        <fullName evidence="3">Thioredoxin domain-containing protein</fullName>
    </submittedName>
</protein>
<sequence>MGFANYSKWNAVFFKDPSNVGDQIQYTGPLDDYNYMSRWLSDKCIPLVREITFENAEELTEEGVPFLILFRSVGDSTSEKLYSDAVLSELYDQKASINCLMADGKRFAHPLHHLGKSEKDLPLIAIDSFRHMYLFPDFSKLGEKGALRQFVNDLHSGKLHREFHHGPDPTLNQIGSKSPDGTQPPESVFKQLKPSENRYSILNKEEL</sequence>
<evidence type="ECO:0000256" key="1">
    <source>
        <dbReference type="SAM" id="MobiDB-lite"/>
    </source>
</evidence>
<keyword evidence="2" id="KW-1185">Reference proteome</keyword>
<dbReference type="InterPro" id="IPR036249">
    <property type="entry name" value="Thioredoxin-like_sf"/>
</dbReference>
<dbReference type="AlphaFoldDB" id="A0A915EHZ1"/>
<dbReference type="WBParaSite" id="jg6878">
    <property type="protein sequence ID" value="jg6878"/>
    <property type="gene ID" value="jg6878"/>
</dbReference>
<dbReference type="GO" id="GO:0005789">
    <property type="term" value="C:endoplasmic reticulum membrane"/>
    <property type="evidence" value="ECO:0007669"/>
    <property type="project" value="TreeGrafter"/>
</dbReference>
<dbReference type="Gene3D" id="3.40.30.10">
    <property type="entry name" value="Glutaredoxin"/>
    <property type="match status" value="2"/>
</dbReference>
<dbReference type="GO" id="GO:0005793">
    <property type="term" value="C:endoplasmic reticulum-Golgi intermediate compartment"/>
    <property type="evidence" value="ECO:0007669"/>
    <property type="project" value="TreeGrafter"/>
</dbReference>
<dbReference type="GO" id="GO:0003756">
    <property type="term" value="F:protein disulfide isomerase activity"/>
    <property type="evidence" value="ECO:0007669"/>
    <property type="project" value="TreeGrafter"/>
</dbReference>
<dbReference type="PANTHER" id="PTHR46295:SF1">
    <property type="entry name" value="ENDOPLASMIC RETICULUM RESIDENT PROTEIN 44"/>
    <property type="match status" value="1"/>
</dbReference>
<reference evidence="3" key="1">
    <citation type="submission" date="2022-11" db="UniProtKB">
        <authorList>
            <consortium name="WormBaseParasite"/>
        </authorList>
    </citation>
    <scope>IDENTIFICATION</scope>
</reference>
<accession>A0A915EHZ1</accession>
<feature type="region of interest" description="Disordered" evidence="1">
    <location>
        <begin position="159"/>
        <end position="207"/>
    </location>
</feature>
<proteinExistence type="predicted"/>
<evidence type="ECO:0000313" key="3">
    <source>
        <dbReference type="WBParaSite" id="jg6878"/>
    </source>
</evidence>
<dbReference type="Proteomes" id="UP000887574">
    <property type="component" value="Unplaced"/>
</dbReference>
<feature type="compositionally biased region" description="Polar residues" evidence="1">
    <location>
        <begin position="170"/>
        <end position="185"/>
    </location>
</feature>
<dbReference type="Pfam" id="PF13848">
    <property type="entry name" value="Thioredoxin_6"/>
    <property type="match status" value="1"/>
</dbReference>
<dbReference type="SUPFAM" id="SSF52833">
    <property type="entry name" value="Thioredoxin-like"/>
    <property type="match status" value="1"/>
</dbReference>
<dbReference type="GO" id="GO:0006457">
    <property type="term" value="P:protein folding"/>
    <property type="evidence" value="ECO:0007669"/>
    <property type="project" value="TreeGrafter"/>
</dbReference>
<evidence type="ECO:0000313" key="2">
    <source>
        <dbReference type="Proteomes" id="UP000887574"/>
    </source>
</evidence>
<name>A0A915EHZ1_9BILA</name>